<dbReference type="GO" id="GO:0046872">
    <property type="term" value="F:metal ion binding"/>
    <property type="evidence" value="ECO:0007669"/>
    <property type="project" value="UniProtKB-KW"/>
</dbReference>
<evidence type="ECO:0000256" key="2">
    <source>
        <dbReference type="ARBA" id="ARBA00022723"/>
    </source>
</evidence>
<dbReference type="InterPro" id="IPR037217">
    <property type="entry name" value="Trp/Indoleamine_2_3_dOase-like"/>
</dbReference>
<comment type="similarity">
    <text evidence="1">Belongs to the indoleamine 2,3-dioxygenase family.</text>
</comment>
<dbReference type="GO" id="GO:0016702">
    <property type="term" value="F:oxidoreductase activity, acting on single donors with incorporation of molecular oxygen, incorporation of two atoms of oxygen"/>
    <property type="evidence" value="ECO:0007669"/>
    <property type="project" value="UniProtKB-ARBA"/>
</dbReference>
<gene>
    <name evidence="6" type="ORF">SYNPS1DRAFT_32442</name>
</gene>
<dbReference type="AlphaFoldDB" id="A0A4P9Z4T7"/>
<dbReference type="PANTHER" id="PTHR28657:SF3">
    <property type="entry name" value="INDOLEAMINE 2,3-DIOXYGENASE"/>
    <property type="match status" value="1"/>
</dbReference>
<reference evidence="7" key="1">
    <citation type="journal article" date="2018" name="Nat. Microbiol.">
        <title>Leveraging single-cell genomics to expand the fungal tree of life.</title>
        <authorList>
            <person name="Ahrendt S.R."/>
            <person name="Quandt C.A."/>
            <person name="Ciobanu D."/>
            <person name="Clum A."/>
            <person name="Salamov A."/>
            <person name="Andreopoulos B."/>
            <person name="Cheng J.F."/>
            <person name="Woyke T."/>
            <person name="Pelin A."/>
            <person name="Henrissat B."/>
            <person name="Reynolds N.K."/>
            <person name="Benny G.L."/>
            <person name="Smith M.E."/>
            <person name="James T.Y."/>
            <person name="Grigoriev I.V."/>
        </authorList>
    </citation>
    <scope>NUCLEOTIDE SEQUENCE [LARGE SCALE GENOMIC DNA]</scope>
    <source>
        <strain evidence="7">Benny S71-1</strain>
    </source>
</reference>
<evidence type="ECO:0008006" key="8">
    <source>
        <dbReference type="Google" id="ProtNLM"/>
    </source>
</evidence>
<sequence>MARTDSIVNASSSSASASSSSASAPCYHYLVTDQLFVVGVANGFLPREDPLAQLPQEYAALESLLQRMSIQQPDGSPPGLLANGQFGDAVRHELPEYDVSSITDTRLLSALYRDLTFAASAYLLEPCDVQFRKDGTYGLGRDVLPRQIAVPLSVVAQKIGARPFMEYAMSYALYNYRRRDESRPLDYDNLELIRAFSRYPAEHGFILVHVAMVRHASTLVAASLRSLDAVEAGDRDTFNQTMRDIHGVYMRIIGTLVTMWRRSDPGKYLSYRTFIMGTKNQPMFPDGVIYEGVSTEPFRLRGESGANDSMVPLGDNLLELTASMPSNPLTEVLRDFRSYRPRNHRIFLEHIQHRAAALGLRAFALDDARSAVLYLANLDLLRSFRHHHWHMTKEYIIERTEHPVATGGSPIVTWLPNQLAAVLDAMAAVVDRIDTDELAADDRARVTEISARIVSEQGMLAREVAALARRYGSKAVHVDAVEAATRA</sequence>
<keyword evidence="4" id="KW-0349">Heme</keyword>
<dbReference type="GO" id="GO:0020037">
    <property type="term" value="F:heme binding"/>
    <property type="evidence" value="ECO:0007669"/>
    <property type="project" value="InterPro"/>
</dbReference>
<accession>A0A4P9Z4T7</accession>
<feature type="compositionally biased region" description="Low complexity" evidence="5">
    <location>
        <begin position="10"/>
        <end position="21"/>
    </location>
</feature>
<evidence type="ECO:0000313" key="6">
    <source>
        <dbReference type="EMBL" id="RKP27485.1"/>
    </source>
</evidence>
<dbReference type="PANTHER" id="PTHR28657">
    <property type="entry name" value="INDOLEAMINE 2,3-DIOXYGENASE"/>
    <property type="match status" value="1"/>
</dbReference>
<dbReference type="GO" id="GO:0019441">
    <property type="term" value="P:L-tryptophan catabolic process to kynurenine"/>
    <property type="evidence" value="ECO:0007669"/>
    <property type="project" value="InterPro"/>
</dbReference>
<evidence type="ECO:0000256" key="4">
    <source>
        <dbReference type="PIRSR" id="PIRSR600898-1"/>
    </source>
</evidence>
<dbReference type="Proteomes" id="UP000278143">
    <property type="component" value="Unassembled WGS sequence"/>
</dbReference>
<dbReference type="EMBL" id="KZ989198">
    <property type="protein sequence ID" value="RKP27485.1"/>
    <property type="molecule type" value="Genomic_DNA"/>
</dbReference>
<evidence type="ECO:0000313" key="7">
    <source>
        <dbReference type="Proteomes" id="UP000278143"/>
    </source>
</evidence>
<keyword evidence="7" id="KW-1185">Reference proteome</keyword>
<dbReference type="InterPro" id="IPR000898">
    <property type="entry name" value="Indolamine_dOase"/>
</dbReference>
<keyword evidence="3 4" id="KW-0408">Iron</keyword>
<dbReference type="Pfam" id="PF01231">
    <property type="entry name" value="IDO"/>
    <property type="match status" value="1"/>
</dbReference>
<evidence type="ECO:0000256" key="1">
    <source>
        <dbReference type="ARBA" id="ARBA00007119"/>
    </source>
</evidence>
<proteinExistence type="inferred from homology"/>
<protein>
    <recommendedName>
        <fullName evidence="8">Indoleamine 2,3-dioxygenase</fullName>
    </recommendedName>
</protein>
<organism evidence="6 7">
    <name type="scientific">Syncephalis pseudoplumigaleata</name>
    <dbReference type="NCBI Taxonomy" id="1712513"/>
    <lineage>
        <taxon>Eukaryota</taxon>
        <taxon>Fungi</taxon>
        <taxon>Fungi incertae sedis</taxon>
        <taxon>Zoopagomycota</taxon>
        <taxon>Zoopagomycotina</taxon>
        <taxon>Zoopagomycetes</taxon>
        <taxon>Zoopagales</taxon>
        <taxon>Piptocephalidaceae</taxon>
        <taxon>Syncephalis</taxon>
    </lineage>
</organism>
<dbReference type="OrthoDB" id="10262710at2759"/>
<feature type="binding site" description="proximal binding residue" evidence="4">
    <location>
        <position position="388"/>
    </location>
    <ligand>
        <name>heme b</name>
        <dbReference type="ChEBI" id="CHEBI:60344"/>
    </ligand>
    <ligandPart>
        <name>Fe</name>
        <dbReference type="ChEBI" id="CHEBI:18248"/>
    </ligandPart>
</feature>
<dbReference type="Gene3D" id="1.20.58.480">
    <property type="match status" value="1"/>
</dbReference>
<evidence type="ECO:0000256" key="5">
    <source>
        <dbReference type="SAM" id="MobiDB-lite"/>
    </source>
</evidence>
<evidence type="ECO:0000256" key="3">
    <source>
        <dbReference type="ARBA" id="ARBA00023004"/>
    </source>
</evidence>
<name>A0A4P9Z4T7_9FUNG</name>
<dbReference type="SUPFAM" id="SSF140959">
    <property type="entry name" value="Indolic compounds 2,3-dioxygenase-like"/>
    <property type="match status" value="1"/>
</dbReference>
<feature type="region of interest" description="Disordered" evidence="5">
    <location>
        <begin position="1"/>
        <end position="21"/>
    </location>
</feature>
<keyword evidence="2 4" id="KW-0479">Metal-binding</keyword>